<dbReference type="STRING" id="927083.DB32_005673"/>
<feature type="transmembrane region" description="Helical" evidence="3">
    <location>
        <begin position="12"/>
        <end position="31"/>
    </location>
</feature>
<dbReference type="Pfam" id="PF13624">
    <property type="entry name" value="SurA_N_3"/>
    <property type="match status" value="1"/>
</dbReference>
<keyword evidence="3" id="KW-1133">Transmembrane helix</keyword>
<evidence type="ECO:0000256" key="2">
    <source>
        <dbReference type="SAM" id="MobiDB-lite"/>
    </source>
</evidence>
<reference evidence="5 6" key="1">
    <citation type="submission" date="2015-03" db="EMBL/GenBank/DDBJ databases">
        <title>Genome assembly of Sandaracinus amylolyticus DSM 53668.</title>
        <authorList>
            <person name="Sharma G."/>
            <person name="Subramanian S."/>
        </authorList>
    </citation>
    <scope>NUCLEOTIDE SEQUENCE [LARGE SCALE GENOMIC DNA]</scope>
    <source>
        <strain evidence="5 6">DSM 53668</strain>
    </source>
</reference>
<dbReference type="EMBL" id="CP011125">
    <property type="protein sequence ID" value="AKF08524.1"/>
    <property type="molecule type" value="Genomic_DNA"/>
</dbReference>
<feature type="compositionally biased region" description="Basic and acidic residues" evidence="2">
    <location>
        <begin position="432"/>
        <end position="443"/>
    </location>
</feature>
<dbReference type="AlphaFoldDB" id="A0A0F6SGD9"/>
<dbReference type="InterPro" id="IPR050245">
    <property type="entry name" value="PrsA_foldase"/>
</dbReference>
<dbReference type="SUPFAM" id="SSF54534">
    <property type="entry name" value="FKBP-like"/>
    <property type="match status" value="1"/>
</dbReference>
<evidence type="ECO:0000256" key="3">
    <source>
        <dbReference type="SAM" id="Phobius"/>
    </source>
</evidence>
<feature type="region of interest" description="Disordered" evidence="2">
    <location>
        <begin position="418"/>
        <end position="443"/>
    </location>
</feature>
<keyword evidence="6" id="KW-1185">Reference proteome</keyword>
<feature type="region of interest" description="Disordered" evidence="2">
    <location>
        <begin position="549"/>
        <end position="592"/>
    </location>
</feature>
<protein>
    <submittedName>
        <fullName evidence="5">Peptidyl-prolyl cis-trans isomerase SurA</fullName>
    </submittedName>
</protein>
<keyword evidence="3" id="KW-0472">Membrane</keyword>
<dbReference type="InterPro" id="IPR023058">
    <property type="entry name" value="PPIase_PpiC_CS"/>
</dbReference>
<evidence type="ECO:0000313" key="6">
    <source>
        <dbReference type="Proteomes" id="UP000034883"/>
    </source>
</evidence>
<dbReference type="InterPro" id="IPR000297">
    <property type="entry name" value="PPIase_PpiC"/>
</dbReference>
<dbReference type="GO" id="GO:0003755">
    <property type="term" value="F:peptidyl-prolyl cis-trans isomerase activity"/>
    <property type="evidence" value="ECO:0007669"/>
    <property type="project" value="UniProtKB-KW"/>
</dbReference>
<dbReference type="PANTHER" id="PTHR47245:SF2">
    <property type="entry name" value="PEPTIDYL-PROLYL CIS-TRANS ISOMERASE HP_0175-RELATED"/>
    <property type="match status" value="1"/>
</dbReference>
<dbReference type="Pfam" id="PF13616">
    <property type="entry name" value="Rotamase_3"/>
    <property type="match status" value="1"/>
</dbReference>
<dbReference type="InterPro" id="IPR027304">
    <property type="entry name" value="Trigger_fact/SurA_dom_sf"/>
</dbReference>
<keyword evidence="1 5" id="KW-0413">Isomerase</keyword>
<dbReference type="PROSITE" id="PS50198">
    <property type="entry name" value="PPIC_PPIASE_2"/>
    <property type="match status" value="1"/>
</dbReference>
<keyword evidence="1" id="KW-0697">Rotamase</keyword>
<dbReference type="KEGG" id="samy:DB32_005673"/>
<keyword evidence="3" id="KW-0812">Transmembrane</keyword>
<feature type="compositionally biased region" description="Low complexity" evidence="2">
    <location>
        <begin position="419"/>
        <end position="431"/>
    </location>
</feature>
<evidence type="ECO:0000259" key="4">
    <source>
        <dbReference type="PROSITE" id="PS50198"/>
    </source>
</evidence>
<feature type="compositionally biased region" description="Acidic residues" evidence="2">
    <location>
        <begin position="553"/>
        <end position="579"/>
    </location>
</feature>
<name>A0A0F6SGD9_9BACT</name>
<feature type="domain" description="PpiC" evidence="4">
    <location>
        <begin position="257"/>
        <end position="360"/>
    </location>
</feature>
<evidence type="ECO:0000256" key="1">
    <source>
        <dbReference type="PROSITE-ProRule" id="PRU00278"/>
    </source>
</evidence>
<proteinExistence type="predicted"/>
<evidence type="ECO:0000313" key="5">
    <source>
        <dbReference type="EMBL" id="AKF08524.1"/>
    </source>
</evidence>
<gene>
    <name evidence="5" type="ORF">DB32_005673</name>
</gene>
<sequence length="592" mass="66616">MLEVIQKRFQTVILSILVGLLSATFILTFGGPNSQGCSLNNQGAFAARVYGTTITEGDFRAAYQLVGFQRFDVDRARTLRLRELTMDGLVERELLAHEAERMGFTADSHDVMREVAETGVILSTPPVDAPAGYPGPEIPQSFDDRDGRFSSKNMRRFIQNYLRRSVEEFERWQVRERLAQQTRDAVLATVTVSAQEVREQYQRETDRAQIDYVRFSPVYYRDRVESGDEAIRAWMAEHTEEVDAEYQRQRHRYTGLEEQRRARHILIKATSDAPEADRTAARTRAEELLRRAQAGEDFAALATANSEDTGSARRGGDLGWNARGRMVAPFDEAQFATEPGSITDHVVETNFGYHVIKVEGRREGDVPEDEAKRELAETLYARSRAGELAREQADRALAYLREGNSMQELDTRLQWNWQDAPAAGPDGAAPEAPERDSFAPQVRESRLFGRTDTPVSGTGAGELTRAAFERTMDEPLPGEPIQVGDDWYVFQLKQRTEATEENFTPEVQASIRQQLLEAKQTEVLRAYVHGLRDRARADGELRVNEDVLLYGDEAPEEEEQEEAPAGGDEPEAEPEEEESTALPPRRGIGVAA</sequence>
<dbReference type="RefSeq" id="WP_053235656.1">
    <property type="nucleotide sequence ID" value="NZ_CP011125.1"/>
</dbReference>
<organism evidence="5 6">
    <name type="scientific">Sandaracinus amylolyticus</name>
    <dbReference type="NCBI Taxonomy" id="927083"/>
    <lineage>
        <taxon>Bacteria</taxon>
        <taxon>Pseudomonadati</taxon>
        <taxon>Myxococcota</taxon>
        <taxon>Polyangia</taxon>
        <taxon>Polyangiales</taxon>
        <taxon>Sandaracinaceae</taxon>
        <taxon>Sandaracinus</taxon>
    </lineage>
</organism>
<dbReference type="OrthoDB" id="9812372at2"/>
<dbReference type="InterPro" id="IPR046357">
    <property type="entry name" value="PPIase_dom_sf"/>
</dbReference>
<dbReference type="Proteomes" id="UP000034883">
    <property type="component" value="Chromosome"/>
</dbReference>
<dbReference type="PANTHER" id="PTHR47245">
    <property type="entry name" value="PEPTIDYLPROLYL ISOMERASE"/>
    <property type="match status" value="1"/>
</dbReference>
<accession>A0A0F6SGD9</accession>
<dbReference type="SUPFAM" id="SSF109998">
    <property type="entry name" value="Triger factor/SurA peptide-binding domain-like"/>
    <property type="match status" value="1"/>
</dbReference>
<dbReference type="Gene3D" id="3.10.50.40">
    <property type="match status" value="1"/>
</dbReference>
<dbReference type="PROSITE" id="PS01096">
    <property type="entry name" value="PPIC_PPIASE_1"/>
    <property type="match status" value="1"/>
</dbReference>